<dbReference type="SUPFAM" id="SSF53067">
    <property type="entry name" value="Actin-like ATPase domain"/>
    <property type="match status" value="1"/>
</dbReference>
<organism evidence="1 2">
    <name type="scientific">Acrasis kona</name>
    <dbReference type="NCBI Taxonomy" id="1008807"/>
    <lineage>
        <taxon>Eukaryota</taxon>
        <taxon>Discoba</taxon>
        <taxon>Heterolobosea</taxon>
        <taxon>Tetramitia</taxon>
        <taxon>Eutetramitia</taxon>
        <taxon>Acrasidae</taxon>
        <taxon>Acrasis</taxon>
    </lineage>
</organism>
<dbReference type="Pfam" id="PF00022">
    <property type="entry name" value="Actin"/>
    <property type="match status" value="1"/>
</dbReference>
<evidence type="ECO:0000313" key="2">
    <source>
        <dbReference type="Proteomes" id="UP001431209"/>
    </source>
</evidence>
<comment type="caution">
    <text evidence="1">The sequence shown here is derived from an EMBL/GenBank/DDBJ whole genome shotgun (WGS) entry which is preliminary data.</text>
</comment>
<dbReference type="PANTHER" id="PTHR11937">
    <property type="entry name" value="ACTIN"/>
    <property type="match status" value="1"/>
</dbReference>
<dbReference type="Gene3D" id="3.30.420.40">
    <property type="match status" value="1"/>
</dbReference>
<protein>
    <submittedName>
        <fullName evidence="1">Actin</fullName>
    </submittedName>
</protein>
<keyword evidence="2" id="KW-1185">Reference proteome</keyword>
<proteinExistence type="predicted"/>
<dbReference type="Proteomes" id="UP001431209">
    <property type="component" value="Unassembled WGS sequence"/>
</dbReference>
<dbReference type="InterPro" id="IPR004000">
    <property type="entry name" value="Actin"/>
</dbReference>
<evidence type="ECO:0000313" key="1">
    <source>
        <dbReference type="EMBL" id="KAL0489788.1"/>
    </source>
</evidence>
<dbReference type="AlphaFoldDB" id="A0AAW2ZLD1"/>
<accession>A0AAW2ZLD1</accession>
<sequence>MNISYYYNVFKMVKKLESAIKGSMIRNGLFIHVGSSHVYITIVQDGKEVEKSRETSQVGLYAMVQDLNILRLSDLDRIIKAYLYVPLDYEKEAKRIKDLPPHSFTTNEEGIKLCESIDRLQCISGPESLFSRTGHSQFKNNPLIPEMLKRCLQYSKNWEKIVGNIVLSGGGSTLSGFPERIYKEVVNLVPSDLASKVNVVADPKRDQYVWRGASYHTFNDICNESNDSY</sequence>
<dbReference type="Gene3D" id="3.90.640.10">
    <property type="entry name" value="Actin, Chain A, domain 4"/>
    <property type="match status" value="1"/>
</dbReference>
<dbReference type="InterPro" id="IPR043129">
    <property type="entry name" value="ATPase_NBD"/>
</dbReference>
<reference evidence="1 2" key="1">
    <citation type="submission" date="2024-03" db="EMBL/GenBank/DDBJ databases">
        <title>The Acrasis kona genome and developmental transcriptomes reveal deep origins of eukaryotic multicellular pathways.</title>
        <authorList>
            <person name="Sheikh S."/>
            <person name="Fu C.-J."/>
            <person name="Brown M.W."/>
            <person name="Baldauf S.L."/>
        </authorList>
    </citation>
    <scope>NUCLEOTIDE SEQUENCE [LARGE SCALE GENOMIC DNA]</scope>
    <source>
        <strain evidence="1 2">ATCC MYA-3509</strain>
    </source>
</reference>
<name>A0AAW2ZLD1_9EUKA</name>
<gene>
    <name evidence="1" type="ORF">AKO1_009283</name>
</gene>
<dbReference type="EMBL" id="JAOPGA020001603">
    <property type="protein sequence ID" value="KAL0489788.1"/>
    <property type="molecule type" value="Genomic_DNA"/>
</dbReference>